<feature type="compositionally biased region" description="Low complexity" evidence="1">
    <location>
        <begin position="434"/>
        <end position="444"/>
    </location>
</feature>
<organism evidence="2 3">
    <name type="scientific">Kribbella steppae</name>
    <dbReference type="NCBI Taxonomy" id="2512223"/>
    <lineage>
        <taxon>Bacteria</taxon>
        <taxon>Bacillati</taxon>
        <taxon>Actinomycetota</taxon>
        <taxon>Actinomycetes</taxon>
        <taxon>Propionibacteriales</taxon>
        <taxon>Kribbellaceae</taxon>
        <taxon>Kribbella</taxon>
    </lineage>
</organism>
<accession>A0A4R2HA62</accession>
<feature type="compositionally biased region" description="Pro residues" evidence="1">
    <location>
        <begin position="1040"/>
        <end position="1083"/>
    </location>
</feature>
<proteinExistence type="predicted"/>
<feature type="compositionally biased region" description="Low complexity" evidence="1">
    <location>
        <begin position="521"/>
        <end position="542"/>
    </location>
</feature>
<feature type="compositionally biased region" description="Low complexity" evidence="1">
    <location>
        <begin position="929"/>
        <end position="976"/>
    </location>
</feature>
<feature type="compositionally biased region" description="Acidic residues" evidence="1">
    <location>
        <begin position="571"/>
        <end position="584"/>
    </location>
</feature>
<keyword evidence="3" id="KW-1185">Reference proteome</keyword>
<dbReference type="RefSeq" id="WP_132211807.1">
    <property type="nucleotide sequence ID" value="NZ_SLWN01000009.1"/>
</dbReference>
<evidence type="ECO:0000256" key="1">
    <source>
        <dbReference type="SAM" id="MobiDB-lite"/>
    </source>
</evidence>
<feature type="compositionally biased region" description="Pro residues" evidence="1">
    <location>
        <begin position="1006"/>
        <end position="1033"/>
    </location>
</feature>
<gene>
    <name evidence="2" type="ORF">EV652_1097</name>
</gene>
<feature type="compositionally biased region" description="Basic and acidic residues" evidence="1">
    <location>
        <begin position="757"/>
        <end position="787"/>
    </location>
</feature>
<feature type="compositionally biased region" description="Acidic residues" evidence="1">
    <location>
        <begin position="595"/>
        <end position="606"/>
    </location>
</feature>
<feature type="compositionally biased region" description="Pro residues" evidence="1">
    <location>
        <begin position="1093"/>
        <end position="1125"/>
    </location>
</feature>
<sequence length="1443" mass="154710">MPLVDLDDPEELRARWCALAAVAHATGFDRRWYADESGYHHQDETASILRMVRLEGGRSVLFGFHTQHSRTAGSDLLAGSPDWIGQPDVRRLISRGELGFVYGAFNGTWARASYQGDPWQPVDDGFAPIGQWITSDEEAAGEMIEWVAEWADYLGGLDELVPFGVQLIRAAGAGDITVDVLGEFFDRFGIDPRSPVQPDLPAGVVAAQDFSLNVAVPELLADEPDTAEVSVVEDVVTGASEGPEDEESYVVPPGISPFTGQPIDEAVNAAPYPEPYAASAAEPAVEPAGEPQVASYAQTPYRAEPPARSDDYGVVEKKQGWLRRRKHDDAPEPEPSVDAFPGGPAPGTYLPDGEMGGGLPYGALPSSEPPRVGGGVHEGEDFYASLFADAPAAAAYQQDAPSAEEQDWETAEQPEWSDQDATSEYNPFDDDTADVVPAVDSPATPDREWVGGAWINGEWVEDPASYHPAPADPHPDHHAVRPEHPDPQSFPAEPQSLAADRQPFPADPESFQAERQPFPPEAQSSQGEAQAFQSEAQAFQAERQPFRPEAQSFAAESSVDQAGAASSAPDADFEDADFADDDAPTAEIAAVLDPESADEPDEEDEPSSFTGPSPFAPFAQPEAQQPPPAPPTTRPAEPAPRPDHFPSRVEEPAARFDEPAARPHQRHGGVDERPAPLQEPAARFDRSPAGAEGPAHLEESAARFDQPRALAEERAARFGDPAGGPANLPGRRDDPAAQFDAPAARLDTARPYQSHGGVEERLAHLEESTARLDQRPAGSDEHPRHPQEPAARFDQPPPLRRRDNPAAEPSVQFNTAAAAREAQDDETAAESGAPAGRFHESAAESAATAGRFHESAAESAATAGRFHDLAAETAAQFDDAEDDLTAEIPVVSDEAPVAGAEQGRSERGAPEQSAPQQGAPEQSAPEQSAPEQGAPEQGAPEQGAAEQGAAEQGAAEQGAAEQGAAEQGAAESAAPALRFSVPVDPDAEEDEVFGTAPAAKAQVEPHPQPQPWPQPRPEPWPQPEPHPAPWPQPDPHRPEPAPGPDPYPQPGPEPEPTPGPMPGPDPGPWPEPEPSPQPTPEPTPEPEPEPWPEPEPQPAPHPEPEPNPWPEPEPSPQPDPMPRPEPTSHAARYDAPAHPGPQADDETGYDSPGHPDGQEEDEFGYDAPGRPTVEHAAQFEDPSRSGTSVEHAAEFEDPSRFATSVEHAAGLEEQGRYESYDERAARFAADADDDEPTSFIPVVDGESESHPGPVNLSAAADVAAAVRMSIPGLGLVGTDGPRIEAAPGSIEEAMRAEVERPRPRPQESDAFKALHAWCRARTAMVPSGFTIQVQVLDPAAPSYRFDLEPPDVDDPEFGADKLSGLLGDLWISEAAADQGGWLFARIDAAGRTLRIDRWYDRVPDWWDNPVEPRLDVHGLVRRLHDRGPEWQPSYLERLYTTAR</sequence>
<feature type="compositionally biased region" description="Polar residues" evidence="1">
    <location>
        <begin position="913"/>
        <end position="926"/>
    </location>
</feature>
<dbReference type="Proteomes" id="UP000294508">
    <property type="component" value="Unassembled WGS sequence"/>
</dbReference>
<comment type="caution">
    <text evidence="2">The sequence shown here is derived from an EMBL/GenBank/DDBJ whole genome shotgun (WGS) entry which is preliminary data.</text>
</comment>
<dbReference type="OrthoDB" id="4507101at2"/>
<evidence type="ECO:0000313" key="2">
    <source>
        <dbReference type="EMBL" id="TCO23184.1"/>
    </source>
</evidence>
<feature type="compositionally biased region" description="Basic and acidic residues" evidence="1">
    <location>
        <begin position="695"/>
        <end position="717"/>
    </location>
</feature>
<feature type="region of interest" description="Disordered" evidence="1">
    <location>
        <begin position="393"/>
        <end position="449"/>
    </location>
</feature>
<feature type="region of interest" description="Disordered" evidence="1">
    <location>
        <begin position="321"/>
        <end position="378"/>
    </location>
</feature>
<feature type="compositionally biased region" description="Acidic residues" evidence="1">
    <location>
        <begin position="402"/>
        <end position="418"/>
    </location>
</feature>
<feature type="region of interest" description="Disordered" evidence="1">
    <location>
        <begin position="461"/>
        <end position="1252"/>
    </location>
</feature>
<feature type="compositionally biased region" description="Basic and acidic residues" evidence="1">
    <location>
        <begin position="640"/>
        <end position="661"/>
    </location>
</feature>
<feature type="compositionally biased region" description="Basic and acidic residues" evidence="1">
    <location>
        <begin position="1209"/>
        <end position="1225"/>
    </location>
</feature>
<feature type="compositionally biased region" description="Pro residues" evidence="1">
    <location>
        <begin position="624"/>
        <end position="639"/>
    </location>
</feature>
<reference evidence="2 3" key="1">
    <citation type="journal article" date="2015" name="Stand. Genomic Sci.">
        <title>Genomic Encyclopedia of Bacterial and Archaeal Type Strains, Phase III: the genomes of soil and plant-associated and newly described type strains.</title>
        <authorList>
            <person name="Whitman W.B."/>
            <person name="Woyke T."/>
            <person name="Klenk H.P."/>
            <person name="Zhou Y."/>
            <person name="Lilburn T.G."/>
            <person name="Beck B.J."/>
            <person name="De Vos P."/>
            <person name="Vandamme P."/>
            <person name="Eisen J.A."/>
            <person name="Garrity G."/>
            <person name="Hugenholtz P."/>
            <person name="Kyrpides N.C."/>
        </authorList>
    </citation>
    <scope>NUCLEOTIDE SEQUENCE [LARGE SCALE GENOMIC DNA]</scope>
    <source>
        <strain evidence="2 3">VKM Ac-2572</strain>
    </source>
</reference>
<feature type="compositionally biased region" description="Basic and acidic residues" evidence="1">
    <location>
        <begin position="473"/>
        <end position="486"/>
    </location>
</feature>
<protein>
    <submittedName>
        <fullName evidence="2">Uncharacterized protein</fullName>
    </submittedName>
</protein>
<dbReference type="EMBL" id="SLWN01000009">
    <property type="protein sequence ID" value="TCO23184.1"/>
    <property type="molecule type" value="Genomic_DNA"/>
</dbReference>
<feature type="compositionally biased region" description="Low complexity" evidence="1">
    <location>
        <begin position="736"/>
        <end position="745"/>
    </location>
</feature>
<evidence type="ECO:0000313" key="3">
    <source>
        <dbReference type="Proteomes" id="UP000294508"/>
    </source>
</evidence>
<name>A0A4R2HA62_9ACTN</name>